<dbReference type="AlphaFoldDB" id="A0A0A9TAB8"/>
<reference evidence="1" key="2">
    <citation type="journal article" date="2015" name="Data Brief">
        <title>Shoot transcriptome of the giant reed, Arundo donax.</title>
        <authorList>
            <person name="Barrero R.A."/>
            <person name="Guerrero F.D."/>
            <person name="Moolhuijzen P."/>
            <person name="Goolsby J.A."/>
            <person name="Tidwell J."/>
            <person name="Bellgard S.E."/>
            <person name="Bellgard M.I."/>
        </authorList>
    </citation>
    <scope>NUCLEOTIDE SEQUENCE</scope>
    <source>
        <tissue evidence="1">Shoot tissue taken approximately 20 cm above the soil surface</tissue>
    </source>
</reference>
<accession>A0A0A9TAB8</accession>
<proteinExistence type="predicted"/>
<dbReference type="EMBL" id="GBRH01265780">
    <property type="protein sequence ID" value="JAD32115.1"/>
    <property type="molecule type" value="Transcribed_RNA"/>
</dbReference>
<protein>
    <submittedName>
        <fullName evidence="1">Uncharacterized protein</fullName>
    </submittedName>
</protein>
<evidence type="ECO:0000313" key="1">
    <source>
        <dbReference type="EMBL" id="JAD32115.1"/>
    </source>
</evidence>
<reference evidence="1" key="1">
    <citation type="submission" date="2014-09" db="EMBL/GenBank/DDBJ databases">
        <authorList>
            <person name="Magalhaes I.L.F."/>
            <person name="Oliveira U."/>
            <person name="Santos F.R."/>
            <person name="Vidigal T.H.D.A."/>
            <person name="Brescovit A.D."/>
            <person name="Santos A.J."/>
        </authorList>
    </citation>
    <scope>NUCLEOTIDE SEQUENCE</scope>
    <source>
        <tissue evidence="1">Shoot tissue taken approximately 20 cm above the soil surface</tissue>
    </source>
</reference>
<name>A0A0A9TAB8_ARUDO</name>
<sequence>MVYLSISQRTKASIYTLTLHDPFGWSNSRKMGSIDAHINRLSDAFHMFFLMVQV</sequence>
<organism evidence="1">
    <name type="scientific">Arundo donax</name>
    <name type="common">Giant reed</name>
    <name type="synonym">Donax arundinaceus</name>
    <dbReference type="NCBI Taxonomy" id="35708"/>
    <lineage>
        <taxon>Eukaryota</taxon>
        <taxon>Viridiplantae</taxon>
        <taxon>Streptophyta</taxon>
        <taxon>Embryophyta</taxon>
        <taxon>Tracheophyta</taxon>
        <taxon>Spermatophyta</taxon>
        <taxon>Magnoliopsida</taxon>
        <taxon>Liliopsida</taxon>
        <taxon>Poales</taxon>
        <taxon>Poaceae</taxon>
        <taxon>PACMAD clade</taxon>
        <taxon>Arundinoideae</taxon>
        <taxon>Arundineae</taxon>
        <taxon>Arundo</taxon>
    </lineage>
</organism>